<sequence>MRLVTTPILILSEFPDKHSSKFKAKEKGGLGVCSPSLLNKALLCKWCCRYSSEGETLWKVIKRKYGEEEKGWQSCEVRLSWGRFMESYKEWDFQGCGLARIDYFCIFPLGT</sequence>
<organism evidence="1 2">
    <name type="scientific">Vitis vinifera</name>
    <name type="common">Grape</name>
    <dbReference type="NCBI Taxonomy" id="29760"/>
    <lineage>
        <taxon>Eukaryota</taxon>
        <taxon>Viridiplantae</taxon>
        <taxon>Streptophyta</taxon>
        <taxon>Embryophyta</taxon>
        <taxon>Tracheophyta</taxon>
        <taxon>Spermatophyta</taxon>
        <taxon>Magnoliopsida</taxon>
        <taxon>eudicotyledons</taxon>
        <taxon>Gunneridae</taxon>
        <taxon>Pentapetalae</taxon>
        <taxon>rosids</taxon>
        <taxon>Vitales</taxon>
        <taxon>Vitaceae</taxon>
        <taxon>Viteae</taxon>
        <taxon>Vitis</taxon>
    </lineage>
</organism>
<reference evidence="1 2" key="1">
    <citation type="journal article" date="2018" name="PLoS Genet.">
        <title>Population sequencing reveals clonal diversity and ancestral inbreeding in the grapevine cultivar Chardonnay.</title>
        <authorList>
            <person name="Roach M.J."/>
            <person name="Johnson D.L."/>
            <person name="Bohlmann J."/>
            <person name="van Vuuren H.J."/>
            <person name="Jones S.J."/>
            <person name="Pretorius I.S."/>
            <person name="Schmidt S.A."/>
            <person name="Borneman A.R."/>
        </authorList>
    </citation>
    <scope>NUCLEOTIDE SEQUENCE [LARGE SCALE GENOMIC DNA]</scope>
    <source>
        <strain evidence="2">cv. Chardonnay</strain>
        <tissue evidence="1">Leaf</tissue>
    </source>
</reference>
<dbReference type="Proteomes" id="UP000288805">
    <property type="component" value="Unassembled WGS sequence"/>
</dbReference>
<proteinExistence type="predicted"/>
<dbReference type="EMBL" id="QGNW01000072">
    <property type="protein sequence ID" value="RVX02136.1"/>
    <property type="molecule type" value="Genomic_DNA"/>
</dbReference>
<evidence type="ECO:0000313" key="2">
    <source>
        <dbReference type="Proteomes" id="UP000288805"/>
    </source>
</evidence>
<name>A0A438IZJ6_VITVI</name>
<dbReference type="AlphaFoldDB" id="A0A438IZJ6"/>
<evidence type="ECO:0000313" key="1">
    <source>
        <dbReference type="EMBL" id="RVX02136.1"/>
    </source>
</evidence>
<gene>
    <name evidence="1" type="ORF">CK203_025328</name>
</gene>
<comment type="caution">
    <text evidence="1">The sequence shown here is derived from an EMBL/GenBank/DDBJ whole genome shotgun (WGS) entry which is preliminary data.</text>
</comment>
<accession>A0A438IZJ6</accession>
<protein>
    <submittedName>
        <fullName evidence="1">Uncharacterized protein</fullName>
    </submittedName>
</protein>